<keyword evidence="4" id="KW-0378">Hydrolase</keyword>
<keyword evidence="2" id="KW-0472">Membrane</keyword>
<dbReference type="NCBIfam" id="TIGR00254">
    <property type="entry name" value="GGDEF"/>
    <property type="match status" value="1"/>
</dbReference>
<dbReference type="GO" id="GO:0071111">
    <property type="term" value="F:cyclic-guanylate-specific phosphodiesterase activity"/>
    <property type="evidence" value="ECO:0007669"/>
    <property type="project" value="UniProtKB-EC"/>
</dbReference>
<evidence type="ECO:0000313" key="5">
    <source>
        <dbReference type="Proteomes" id="UP000071641"/>
    </source>
</evidence>
<reference evidence="5" key="1">
    <citation type="submission" date="2016-02" db="EMBL/GenBank/DDBJ databases">
        <authorList>
            <person name="Rodrigo-Torres Lidia"/>
            <person name="Arahal R.David."/>
        </authorList>
    </citation>
    <scope>NUCLEOTIDE SEQUENCE [LARGE SCALE GENOMIC DNA]</scope>
    <source>
        <strain evidence="5">CECT 9029</strain>
    </source>
</reference>
<dbReference type="STRING" id="1796497.GCE9029_03290"/>
<dbReference type="FunFam" id="3.30.70.270:FF:000001">
    <property type="entry name" value="Diguanylate cyclase domain protein"/>
    <property type="match status" value="1"/>
</dbReference>
<evidence type="ECO:0000313" key="4">
    <source>
        <dbReference type="EMBL" id="CZF82542.1"/>
    </source>
</evidence>
<dbReference type="InterPro" id="IPR000160">
    <property type="entry name" value="GGDEF_dom"/>
</dbReference>
<dbReference type="EMBL" id="FIZX01000002">
    <property type="protein sequence ID" value="CZF82542.1"/>
    <property type="molecule type" value="Genomic_DNA"/>
</dbReference>
<evidence type="ECO:0000256" key="1">
    <source>
        <dbReference type="ARBA" id="ARBA00001946"/>
    </source>
</evidence>
<proteinExistence type="predicted"/>
<dbReference type="PANTHER" id="PTHR46663:SF2">
    <property type="entry name" value="GGDEF DOMAIN-CONTAINING PROTEIN"/>
    <property type="match status" value="1"/>
</dbReference>
<dbReference type="Proteomes" id="UP000071641">
    <property type="component" value="Unassembled WGS sequence"/>
</dbReference>
<dbReference type="SUPFAM" id="SSF55073">
    <property type="entry name" value="Nucleotide cyclase"/>
    <property type="match status" value="1"/>
</dbReference>
<dbReference type="SUPFAM" id="SSF53850">
    <property type="entry name" value="Periplasmic binding protein-like II"/>
    <property type="match status" value="1"/>
</dbReference>
<dbReference type="AlphaFoldDB" id="A0A128F6Y5"/>
<feature type="domain" description="GGDEF" evidence="3">
    <location>
        <begin position="353"/>
        <end position="486"/>
    </location>
</feature>
<dbReference type="OrthoDB" id="9180959at2"/>
<evidence type="ECO:0000259" key="3">
    <source>
        <dbReference type="PROSITE" id="PS50887"/>
    </source>
</evidence>
<accession>A0A128F6Y5</accession>
<dbReference type="Gene3D" id="3.30.70.270">
    <property type="match status" value="1"/>
</dbReference>
<dbReference type="PANTHER" id="PTHR46663">
    <property type="entry name" value="DIGUANYLATE CYCLASE DGCT-RELATED"/>
    <property type="match status" value="1"/>
</dbReference>
<keyword evidence="2" id="KW-1133">Transmembrane helix</keyword>
<dbReference type="SMART" id="SM00267">
    <property type="entry name" value="GGDEF"/>
    <property type="match status" value="1"/>
</dbReference>
<dbReference type="InterPro" id="IPR052163">
    <property type="entry name" value="DGC-Regulatory_Protein"/>
</dbReference>
<dbReference type="Gene3D" id="3.40.190.10">
    <property type="entry name" value="Periplasmic binding protein-like II"/>
    <property type="match status" value="2"/>
</dbReference>
<dbReference type="CDD" id="cd01949">
    <property type="entry name" value="GGDEF"/>
    <property type="match status" value="1"/>
</dbReference>
<keyword evidence="2" id="KW-0812">Transmembrane</keyword>
<name>A0A128F6Y5_9GAMM</name>
<comment type="cofactor">
    <cofactor evidence="1">
        <name>Mg(2+)</name>
        <dbReference type="ChEBI" id="CHEBI:18420"/>
    </cofactor>
</comment>
<dbReference type="Pfam" id="PF00497">
    <property type="entry name" value="SBP_bac_3"/>
    <property type="match status" value="1"/>
</dbReference>
<evidence type="ECO:0000256" key="2">
    <source>
        <dbReference type="SAM" id="Phobius"/>
    </source>
</evidence>
<protein>
    <submittedName>
        <fullName evidence="4">Cyclic di-GMP phosphodiesterase Gmr</fullName>
        <ecNumber evidence="4">3.1.4.52</ecNumber>
    </submittedName>
</protein>
<organism evidence="4 5">
    <name type="scientific">Grimontia celer</name>
    <dbReference type="NCBI Taxonomy" id="1796497"/>
    <lineage>
        <taxon>Bacteria</taxon>
        <taxon>Pseudomonadati</taxon>
        <taxon>Pseudomonadota</taxon>
        <taxon>Gammaproteobacteria</taxon>
        <taxon>Vibrionales</taxon>
        <taxon>Vibrionaceae</taxon>
        <taxon>Grimontia</taxon>
    </lineage>
</organism>
<keyword evidence="5" id="KW-1185">Reference proteome</keyword>
<dbReference type="EC" id="3.1.4.52" evidence="4"/>
<dbReference type="SMART" id="SM00062">
    <property type="entry name" value="PBPb"/>
    <property type="match status" value="1"/>
</dbReference>
<dbReference type="InterPro" id="IPR001638">
    <property type="entry name" value="Solute-binding_3/MltF_N"/>
</dbReference>
<sequence length="507" mass="57812">MANLSPYFSKLSQRYNQCFVLFACLLMFSESVRAKQLSEQQKLYLDSLKGVSMCVEPNWLPFEYINQDGEYVGVLADYATLISNKLGIPFHLYPTETYSQSLAAVKAGECDIIVAEVATDEKRQDFMFTVPYFTSHRALATNMDTPFVDDLNNLAQETIGVLRDSPASEIMPKLYPHLDFRSFDSTEEGLKKVESKEVYGFVSVLGSLVYIIQEHNIINVKIGGVLPSNAKLSILVSRDHPELVELFNFAINEITPLDRKEIFERWFPVKYETGFEWGLFWWVVSAILVCSIFTVGMFYHWNLRLKREIKRRRRAEKKATKLAMSDPLTKLANRIRFNDDLKMALELAQVQDRHIALAILDLDDFKPVNDEYGHPIGDECLKIVADRLLKQCRDQDTVARLGGDEFAIVYSGPESREYLPVMAERLIESVGQPIFVDGIEIQVGLSIGYAFYPEHSDSCDSLIRHADEALYVAKKMGKNKFRIYEPDAKKKSRVAVSVKKTSMTTTS</sequence>
<dbReference type="PROSITE" id="PS50887">
    <property type="entry name" value="GGDEF"/>
    <property type="match status" value="1"/>
</dbReference>
<dbReference type="Pfam" id="PF00990">
    <property type="entry name" value="GGDEF"/>
    <property type="match status" value="1"/>
</dbReference>
<gene>
    <name evidence="4" type="primary">gmr_3</name>
    <name evidence="4" type="ORF">GCE9029_03290</name>
</gene>
<dbReference type="InterPro" id="IPR029787">
    <property type="entry name" value="Nucleotide_cyclase"/>
</dbReference>
<dbReference type="InterPro" id="IPR043128">
    <property type="entry name" value="Rev_trsase/Diguanyl_cyclase"/>
</dbReference>
<feature type="transmembrane region" description="Helical" evidence="2">
    <location>
        <begin position="279"/>
        <end position="303"/>
    </location>
</feature>
<dbReference type="CDD" id="cd13708">
    <property type="entry name" value="PBP2_BvgS_like_1"/>
    <property type="match status" value="1"/>
</dbReference>